<gene>
    <name evidence="2" type="ORF">OHJ16_02355</name>
</gene>
<evidence type="ECO:0000313" key="2">
    <source>
        <dbReference type="EMBL" id="MCZ0856896.1"/>
    </source>
</evidence>
<dbReference type="SUPFAM" id="SSF53067">
    <property type="entry name" value="Actin-like ATPase domain"/>
    <property type="match status" value="1"/>
</dbReference>
<protein>
    <submittedName>
        <fullName evidence="2">ROK family protein</fullName>
    </submittedName>
</protein>
<dbReference type="RefSeq" id="WP_268916583.1">
    <property type="nucleotide sequence ID" value="NZ_JAPTMY010000003.1"/>
</dbReference>
<proteinExistence type="inferred from homology"/>
<dbReference type="Proteomes" id="UP001072034">
    <property type="component" value="Unassembled WGS sequence"/>
</dbReference>
<accession>A0ABT4I580</accession>
<comment type="caution">
    <text evidence="2">The sequence shown here is derived from an EMBL/GenBank/DDBJ whole genome shotgun (WGS) entry which is preliminary data.</text>
</comment>
<evidence type="ECO:0000313" key="3">
    <source>
        <dbReference type="Proteomes" id="UP001072034"/>
    </source>
</evidence>
<dbReference type="PANTHER" id="PTHR18964">
    <property type="entry name" value="ROK (REPRESSOR, ORF, KINASE) FAMILY"/>
    <property type="match status" value="1"/>
</dbReference>
<comment type="similarity">
    <text evidence="1">Belongs to the ROK (NagC/XylR) family.</text>
</comment>
<dbReference type="EMBL" id="JAPTMY010000003">
    <property type="protein sequence ID" value="MCZ0856896.1"/>
    <property type="molecule type" value="Genomic_DNA"/>
</dbReference>
<dbReference type="Pfam" id="PF00480">
    <property type="entry name" value="ROK"/>
    <property type="match status" value="1"/>
</dbReference>
<organism evidence="2 3">
    <name type="scientific">Actinomyces israelii</name>
    <dbReference type="NCBI Taxonomy" id="1659"/>
    <lineage>
        <taxon>Bacteria</taxon>
        <taxon>Bacillati</taxon>
        <taxon>Actinomycetota</taxon>
        <taxon>Actinomycetes</taxon>
        <taxon>Actinomycetales</taxon>
        <taxon>Actinomycetaceae</taxon>
        <taxon>Actinomyces</taxon>
    </lineage>
</organism>
<dbReference type="PANTHER" id="PTHR18964:SF169">
    <property type="entry name" value="N-ACETYLMANNOSAMINE KINASE"/>
    <property type="match status" value="1"/>
</dbReference>
<dbReference type="InterPro" id="IPR000600">
    <property type="entry name" value="ROK"/>
</dbReference>
<sequence length="336" mass="33114">MQSPSSRDDAGAASSVVALDIGGTKINAALVRIRGGDAEIVETATTPTVASDGHGGVLAAAVRVAEEVLAAHPGTCLDAVGMSAGGVIDSAHGIVTHATDTIPGWAGANLAAPFAAAFGAPFYALNDAHAHGLGEALFGAGRGRDSMLMVAVGTGIGGSIVTHGRLLQGSHGAAGHIGHIGVSEAEGVECTCGRSGHLEGLASGPGILRIAAGLGADEEASRDGRSLASAAERGDAAAQEAYRIAGFATGRVIGSLLNTVDVDLVALAGGVTEAYSGWLDAVRQGVAHDAMDVVAATPLTTATRGSQAALLGAAAYALIHLGWAPSTERLAERTGD</sequence>
<reference evidence="2" key="1">
    <citation type="submission" date="2022-10" db="EMBL/GenBank/DDBJ databases">
        <title>Genome sequence of Actinomyces israelii ATCC 10048.</title>
        <authorList>
            <person name="Watt R.M."/>
            <person name="Tong W.M."/>
        </authorList>
    </citation>
    <scope>NUCLEOTIDE SEQUENCE</scope>
    <source>
        <strain evidence="2">ATCC 10048</strain>
    </source>
</reference>
<name>A0ABT4I580_9ACTO</name>
<evidence type="ECO:0000256" key="1">
    <source>
        <dbReference type="ARBA" id="ARBA00006479"/>
    </source>
</evidence>
<dbReference type="InterPro" id="IPR043129">
    <property type="entry name" value="ATPase_NBD"/>
</dbReference>
<dbReference type="Gene3D" id="3.30.420.40">
    <property type="match status" value="2"/>
</dbReference>
<keyword evidence="3" id="KW-1185">Reference proteome</keyword>